<dbReference type="InterPro" id="IPR002178">
    <property type="entry name" value="PTS_EIIA_type-2_dom"/>
</dbReference>
<organism evidence="7 8">
    <name type="scientific">Klebsiella oxytoca</name>
    <dbReference type="NCBI Taxonomy" id="571"/>
    <lineage>
        <taxon>Bacteria</taxon>
        <taxon>Pseudomonadati</taxon>
        <taxon>Pseudomonadota</taxon>
        <taxon>Gammaproteobacteria</taxon>
        <taxon>Enterobacterales</taxon>
        <taxon>Enterobacteriaceae</taxon>
        <taxon>Klebsiella/Raoultella group</taxon>
        <taxon>Klebsiella</taxon>
    </lineage>
</organism>
<evidence type="ECO:0000256" key="5">
    <source>
        <dbReference type="ARBA" id="ARBA00022683"/>
    </source>
</evidence>
<dbReference type="Proteomes" id="UP000247485">
    <property type="component" value="Unassembled WGS sequence"/>
</dbReference>
<evidence type="ECO:0000259" key="6">
    <source>
        <dbReference type="PROSITE" id="PS51094"/>
    </source>
</evidence>
<keyword evidence="5" id="KW-0598">Phosphotransferase system</keyword>
<evidence type="ECO:0000313" key="7">
    <source>
        <dbReference type="EMBL" id="PXW42930.1"/>
    </source>
</evidence>
<dbReference type="InterPro" id="IPR004715">
    <property type="entry name" value="PTS_IIA_fruc"/>
</dbReference>
<dbReference type="PANTHER" id="PTHR47738:SF2">
    <property type="entry name" value="PTS SYSTEM FRUCTOSE-LIKE EIIA COMPONENT"/>
    <property type="match status" value="1"/>
</dbReference>
<dbReference type="GO" id="GO:0016020">
    <property type="term" value="C:membrane"/>
    <property type="evidence" value="ECO:0007669"/>
    <property type="project" value="InterPro"/>
</dbReference>
<name>A0A318FHG8_KLEOX</name>
<dbReference type="PROSITE" id="PS00372">
    <property type="entry name" value="PTS_EIIA_TYPE_2_HIS"/>
    <property type="match status" value="1"/>
</dbReference>
<dbReference type="PANTHER" id="PTHR47738">
    <property type="entry name" value="PTS SYSTEM FRUCTOSE-LIKE EIIA COMPONENT-RELATED"/>
    <property type="match status" value="1"/>
</dbReference>
<evidence type="ECO:0000256" key="2">
    <source>
        <dbReference type="ARBA" id="ARBA00022553"/>
    </source>
</evidence>
<dbReference type="Gene3D" id="3.40.930.10">
    <property type="entry name" value="Mannitol-specific EII, Chain A"/>
    <property type="match status" value="1"/>
</dbReference>
<dbReference type="GO" id="GO:0008982">
    <property type="term" value="F:protein-N(PI)-phosphohistidine-sugar phosphotransferase activity"/>
    <property type="evidence" value="ECO:0007669"/>
    <property type="project" value="InterPro"/>
</dbReference>
<evidence type="ECO:0000256" key="3">
    <source>
        <dbReference type="ARBA" id="ARBA00022597"/>
    </source>
</evidence>
<comment type="caution">
    <text evidence="7">The sequence shown here is derived from an EMBL/GenBank/DDBJ whole genome shotgun (WGS) entry which is preliminary data.</text>
</comment>
<sequence>MMLSDVINKNALQINMPATDKRQALESLIDLLYKDGAVNDPHAFIQDVYQREGEGKTGIGGFIAIPHGKSDFVNNTCIAIGLLKKPIEWESLDGNRVKVIILFAVNKKDKNDYFVKMMSQVARMLGKEETCEKLLSAASTDELVSAFE</sequence>
<dbReference type="SUPFAM" id="SSF55804">
    <property type="entry name" value="Phoshotransferase/anion transport protein"/>
    <property type="match status" value="1"/>
</dbReference>
<accession>A0A318FHG8</accession>
<keyword evidence="3" id="KW-0762">Sugar transport</keyword>
<feature type="domain" description="PTS EIIA type-2" evidence="6">
    <location>
        <begin position="5"/>
        <end position="148"/>
    </location>
</feature>
<dbReference type="InterPro" id="IPR016152">
    <property type="entry name" value="PTrfase/Anion_transptr"/>
</dbReference>
<protein>
    <submittedName>
        <fullName evidence="7">PTS system fructose-specific IIA component</fullName>
    </submittedName>
</protein>
<proteinExistence type="predicted"/>
<keyword evidence="4" id="KW-0808">Transferase</keyword>
<dbReference type="RefSeq" id="WP_110275522.1">
    <property type="nucleotide sequence ID" value="NZ_QJJG01000013.1"/>
</dbReference>
<evidence type="ECO:0000256" key="4">
    <source>
        <dbReference type="ARBA" id="ARBA00022679"/>
    </source>
</evidence>
<keyword evidence="2" id="KW-0597">Phosphoprotein</keyword>
<dbReference type="Pfam" id="PF00359">
    <property type="entry name" value="PTS_EIIA_2"/>
    <property type="match status" value="1"/>
</dbReference>
<evidence type="ECO:0000256" key="1">
    <source>
        <dbReference type="ARBA" id="ARBA00022448"/>
    </source>
</evidence>
<keyword evidence="1" id="KW-0813">Transport</keyword>
<evidence type="ECO:0000313" key="8">
    <source>
        <dbReference type="Proteomes" id="UP000247485"/>
    </source>
</evidence>
<gene>
    <name evidence="7" type="ORF">DET57_113126</name>
</gene>
<dbReference type="AlphaFoldDB" id="A0A318FHG8"/>
<dbReference type="InterPro" id="IPR051541">
    <property type="entry name" value="PTS_SugarTrans_NitroReg"/>
</dbReference>
<dbReference type="PROSITE" id="PS51094">
    <property type="entry name" value="PTS_EIIA_TYPE_2"/>
    <property type="match status" value="1"/>
</dbReference>
<dbReference type="NCBIfam" id="TIGR00848">
    <property type="entry name" value="fruA"/>
    <property type="match status" value="1"/>
</dbReference>
<reference evidence="7 8" key="1">
    <citation type="submission" date="2018-05" db="EMBL/GenBank/DDBJ databases">
        <title>Freshwater and sediment microbial communities from various areas in North America, analyzing microbe dynamics in response to fracking.</title>
        <authorList>
            <person name="Lamendella R."/>
        </authorList>
    </citation>
    <scope>NUCLEOTIDE SEQUENCE [LARGE SCALE GENOMIC DNA]</scope>
    <source>
        <strain evidence="7 8">67</strain>
    </source>
</reference>
<dbReference type="GO" id="GO:0009401">
    <property type="term" value="P:phosphoenolpyruvate-dependent sugar phosphotransferase system"/>
    <property type="evidence" value="ECO:0007669"/>
    <property type="project" value="UniProtKB-KW"/>
</dbReference>
<dbReference type="EMBL" id="QJJG01000013">
    <property type="protein sequence ID" value="PXW42930.1"/>
    <property type="molecule type" value="Genomic_DNA"/>
</dbReference>
<dbReference type="CDD" id="cd00211">
    <property type="entry name" value="PTS_IIA_fru"/>
    <property type="match status" value="1"/>
</dbReference>